<proteinExistence type="predicted"/>
<reference evidence="1 2" key="1">
    <citation type="submission" date="2019-03" db="EMBL/GenBank/DDBJ databases">
        <title>Genomics of glacier-inhabiting Cryobacterium strains.</title>
        <authorList>
            <person name="Liu Q."/>
            <person name="Xin Y.-H."/>
        </authorList>
    </citation>
    <scope>NUCLEOTIDE SEQUENCE [LARGE SCALE GENOMIC DNA]</scope>
    <source>
        <strain evidence="1 2">Sr36</strain>
    </source>
</reference>
<sequence>MWHLDRKQDDDDVLSKYLDVPVVDPQNVTSPHNLSLGDPAFTAGNIAEPVWQRWRDELAALGGRSPLLHFTDEARTRIELSATHPGGLPQFIIGKTTLLSNLIRDELALRNARLAANEITQKGIELRSMRGIESVNLAIGLAEWRYQDVDYSAPVLLRPLAIRRYGRDYELKLKGQPFLNPELARALKDQFQIVLDADAFVALAVTNGAFKPQPVIDRLRGLTSHLPWFNVVPRLVVSSFASCGQALAADASNLDHPLLDAVAGNMTAKRNIETAYNPVVPIGQDARPPATDTLLGDADPEQENVVAQIAAGNSLVVKTLPGTGGTQTIVNAIGSLVAQHKRVLVVSARRSSLDGIHGRLVQVGLPGIAVTPRTLRRDLIQSITRNEKAAQPRVGDVDDALVRLRKVLLDYRSALTRRDSALGVSVLDALGELARLAQLPEPPSTTARLDRHALELLAHSRSAAADTLIKAAILGEFRYGPGDSPWYGASFTSTADASNSHQLAKRINQIELPRLLERANGLIGQTRLRPFETINELGIYLRLLLDIRETLDKFQPGVFDRSLTELIAATSSRRESSEMSSASRRRLRKLAEEYQRPGVRVTDMNESLRRIQNQRTLWQRYAAAGVTPEVPVGINDVHVAFQRVSEDLGLLDIPLGASGTSRALAGRQIGELVSMISGLAAESEVLANLHERTALLATLREHNLDPLMTDLSHRHVSEENVAAELELAWWQSVLEIMLASDRALLNANTQVLDRLEADFKLVDEAHASATGKLLAWLLAETWKIGVVDFPEEADQLRRLLRADRATPARLNEVAPHLGRVLAPVWLASPYEIAGISDQITFDTVLLVDAGATTLAENVGAIRRGRQIVAFGDPVTQTPSSFETGIIGSGETTAPEVSVDALHADSALARLGELLPTLTLTRSYRAGGEDLAELVNHRFYGGRIDSLPWAGSFLGHGSLTINYVAGGRGMPDADSGAIESVDAEVVKVVDLVLDHASKRPRESLMVITASTRHAVRVQQAVLAAFAKRTDLSDFILKDRSEPFTVLTLEQAVAQSRDRVIFSIGYGRTPHGRLLSNFGSLGEPGGERLLAIGMTRARRALDIVSCFRPADIDEDRQRHGILALSQVLSETEARRDEVQVPDASEAMLVDLGGRLRKLGLTVRLGHRGKLALAASYGTRAIVVETDAVVNRASLRESLRLRPEVLRRLGWHYLRVHSFELFSNPDAVAARVAAIAGVPQADAAPRAFASGDAPTIAPKRPGA</sequence>
<dbReference type="Proteomes" id="UP000298154">
    <property type="component" value="Unassembled WGS sequence"/>
</dbReference>
<evidence type="ECO:0000313" key="2">
    <source>
        <dbReference type="Proteomes" id="UP000298154"/>
    </source>
</evidence>
<dbReference type="AlphaFoldDB" id="A0A4R9AUY0"/>
<accession>A0A4R9AUY0</accession>
<name>A0A4R9AUY0_9MICO</name>
<dbReference type="RefSeq" id="WP_134553815.1">
    <property type="nucleotide sequence ID" value="NZ_SOHK01000004.1"/>
</dbReference>
<dbReference type="EMBL" id="SOHK01000004">
    <property type="protein sequence ID" value="TFD69423.1"/>
    <property type="molecule type" value="Genomic_DNA"/>
</dbReference>
<dbReference type="SUPFAM" id="SSF52540">
    <property type="entry name" value="P-loop containing nucleoside triphosphate hydrolases"/>
    <property type="match status" value="1"/>
</dbReference>
<keyword evidence="2" id="KW-1185">Reference proteome</keyword>
<dbReference type="InterPro" id="IPR027417">
    <property type="entry name" value="P-loop_NTPase"/>
</dbReference>
<comment type="caution">
    <text evidence="1">The sequence shown here is derived from an EMBL/GenBank/DDBJ whole genome shotgun (WGS) entry which is preliminary data.</text>
</comment>
<dbReference type="OrthoDB" id="9757917at2"/>
<evidence type="ECO:0000313" key="1">
    <source>
        <dbReference type="EMBL" id="TFD69423.1"/>
    </source>
</evidence>
<dbReference type="Gene3D" id="3.40.50.300">
    <property type="entry name" value="P-loop containing nucleotide triphosphate hydrolases"/>
    <property type="match status" value="2"/>
</dbReference>
<protein>
    <submittedName>
        <fullName evidence="1">AAA family ATPase</fullName>
    </submittedName>
</protein>
<gene>
    <name evidence="1" type="ORF">E3T47_01150</name>
</gene>
<organism evidence="1 2">
    <name type="scientific">Cryobacterium ruanii</name>
    <dbReference type="NCBI Taxonomy" id="1259197"/>
    <lineage>
        <taxon>Bacteria</taxon>
        <taxon>Bacillati</taxon>
        <taxon>Actinomycetota</taxon>
        <taxon>Actinomycetes</taxon>
        <taxon>Micrococcales</taxon>
        <taxon>Microbacteriaceae</taxon>
        <taxon>Cryobacterium</taxon>
    </lineage>
</organism>